<dbReference type="SUPFAM" id="SSF53254">
    <property type="entry name" value="Phosphoglycerate mutase-like"/>
    <property type="match status" value="1"/>
</dbReference>
<dbReference type="InterPro" id="IPR050275">
    <property type="entry name" value="PGM_Phosphatase"/>
</dbReference>
<dbReference type="KEGG" id="bsol:FSW04_11205"/>
<keyword evidence="3" id="KW-1185">Reference proteome</keyword>
<dbReference type="Gene3D" id="3.40.50.1240">
    <property type="entry name" value="Phosphoglycerate mutase-like"/>
    <property type="match status" value="1"/>
</dbReference>
<dbReference type="InterPro" id="IPR029033">
    <property type="entry name" value="His_PPase_superfam"/>
</dbReference>
<proteinExistence type="predicted"/>
<dbReference type="InterPro" id="IPR013078">
    <property type="entry name" value="His_Pase_superF_clade-1"/>
</dbReference>
<accession>A0A5B8U4M7</accession>
<feature type="region of interest" description="Disordered" evidence="1">
    <location>
        <begin position="1"/>
        <end position="43"/>
    </location>
</feature>
<dbReference type="OrthoDB" id="9783269at2"/>
<protein>
    <submittedName>
        <fullName evidence="2">Histidine phosphatase family protein</fullName>
    </submittedName>
</protein>
<dbReference type="EMBL" id="CP042430">
    <property type="protein sequence ID" value="QEC48079.1"/>
    <property type="molecule type" value="Genomic_DNA"/>
</dbReference>
<name>A0A5B8U4M7_9ACTN</name>
<dbReference type="PANTHER" id="PTHR48100:SF1">
    <property type="entry name" value="HISTIDINE PHOSPHATASE FAMILY PROTEIN-RELATED"/>
    <property type="match status" value="1"/>
</dbReference>
<dbReference type="SMART" id="SM00855">
    <property type="entry name" value="PGAM"/>
    <property type="match status" value="1"/>
</dbReference>
<dbReference type="Pfam" id="PF00300">
    <property type="entry name" value="His_Phos_1"/>
    <property type="match status" value="1"/>
</dbReference>
<evidence type="ECO:0000256" key="1">
    <source>
        <dbReference type="SAM" id="MobiDB-lite"/>
    </source>
</evidence>
<dbReference type="GO" id="GO:0005737">
    <property type="term" value="C:cytoplasm"/>
    <property type="evidence" value="ECO:0007669"/>
    <property type="project" value="TreeGrafter"/>
</dbReference>
<organism evidence="2 3">
    <name type="scientific">Baekduia soli</name>
    <dbReference type="NCBI Taxonomy" id="496014"/>
    <lineage>
        <taxon>Bacteria</taxon>
        <taxon>Bacillati</taxon>
        <taxon>Actinomycetota</taxon>
        <taxon>Thermoleophilia</taxon>
        <taxon>Solirubrobacterales</taxon>
        <taxon>Baekduiaceae</taxon>
        <taxon>Baekduia</taxon>
    </lineage>
</organism>
<sequence>MAGVTDTSRHPTSRSRGRELALSPGRDRPRPHLQSAAAMPRDFQRPFTLPAGATEIVCVRHGSSAGIADGHTLGLVDGHSDPPLSDRGHVQADAVAQRLRGTDARRLFITPLRRTAQTAEPLARVLDLAPVVIEELREVHLGEWEGQLSSRMGDDPVSAEILATGRWDVIPDAEDMDAFSARITAGMARMADAVGPDGTGVAVLHGGVIAEACRQATDSLAFAFLYAENASITRLLRLDSGRWALRTFNDIAHLTELAEATR</sequence>
<dbReference type="PANTHER" id="PTHR48100">
    <property type="entry name" value="BROAD-SPECIFICITY PHOSPHATASE YOR283W-RELATED"/>
    <property type="match status" value="1"/>
</dbReference>
<evidence type="ECO:0000313" key="3">
    <source>
        <dbReference type="Proteomes" id="UP000321805"/>
    </source>
</evidence>
<reference evidence="2 3" key="1">
    <citation type="journal article" date="2018" name="J. Microbiol.">
        <title>Baekduia soli gen. nov., sp. nov., a novel bacterium isolated from the soil of Baekdu Mountain and proposal of a novel family name, Baekduiaceae fam. nov.</title>
        <authorList>
            <person name="An D.S."/>
            <person name="Siddiqi M.Z."/>
            <person name="Kim K.H."/>
            <person name="Yu H.S."/>
            <person name="Im W.T."/>
        </authorList>
    </citation>
    <scope>NUCLEOTIDE SEQUENCE [LARGE SCALE GENOMIC DNA]</scope>
    <source>
        <strain evidence="2 3">BR7-21</strain>
    </source>
</reference>
<dbReference type="AlphaFoldDB" id="A0A5B8U4M7"/>
<gene>
    <name evidence="2" type="ORF">FSW04_11205</name>
</gene>
<dbReference type="CDD" id="cd07067">
    <property type="entry name" value="HP_PGM_like"/>
    <property type="match status" value="1"/>
</dbReference>
<dbReference type="GO" id="GO:0016791">
    <property type="term" value="F:phosphatase activity"/>
    <property type="evidence" value="ECO:0007669"/>
    <property type="project" value="TreeGrafter"/>
</dbReference>
<dbReference type="Proteomes" id="UP000321805">
    <property type="component" value="Chromosome"/>
</dbReference>
<evidence type="ECO:0000313" key="2">
    <source>
        <dbReference type="EMBL" id="QEC48079.1"/>
    </source>
</evidence>